<dbReference type="InterPro" id="IPR036388">
    <property type="entry name" value="WH-like_DNA-bd_sf"/>
</dbReference>
<proteinExistence type="predicted"/>
<evidence type="ECO:0000259" key="5">
    <source>
        <dbReference type="PROSITE" id="PS51078"/>
    </source>
</evidence>
<evidence type="ECO:0000256" key="1">
    <source>
        <dbReference type="ARBA" id="ARBA00023015"/>
    </source>
</evidence>
<dbReference type="STRING" id="1202768.SAMN05216285_0078"/>
<dbReference type="OrthoDB" id="14763at2157"/>
<evidence type="ECO:0000256" key="3">
    <source>
        <dbReference type="ARBA" id="ARBA00023163"/>
    </source>
</evidence>
<dbReference type="PANTHER" id="PTHR30136">
    <property type="entry name" value="HELIX-TURN-HELIX TRANSCRIPTIONAL REGULATOR, ICLR FAMILY"/>
    <property type="match status" value="1"/>
</dbReference>
<dbReference type="PROSITE" id="PS51078">
    <property type="entry name" value="ICLR_ED"/>
    <property type="match status" value="1"/>
</dbReference>
<keyword evidence="1" id="KW-0805">Transcription regulation</keyword>
<evidence type="ECO:0000313" key="6">
    <source>
        <dbReference type="EMBL" id="SEV80175.1"/>
    </source>
</evidence>
<keyword evidence="7" id="KW-1185">Reference proteome</keyword>
<dbReference type="Pfam" id="PF09339">
    <property type="entry name" value="HTH_IclR"/>
    <property type="match status" value="1"/>
</dbReference>
<organism evidence="6 7">
    <name type="scientific">Natrinema salifodinae</name>
    <dbReference type="NCBI Taxonomy" id="1202768"/>
    <lineage>
        <taxon>Archaea</taxon>
        <taxon>Methanobacteriati</taxon>
        <taxon>Methanobacteriota</taxon>
        <taxon>Stenosarchaea group</taxon>
        <taxon>Halobacteria</taxon>
        <taxon>Halobacteriales</taxon>
        <taxon>Natrialbaceae</taxon>
        <taxon>Natrinema</taxon>
    </lineage>
</organism>
<dbReference type="RefSeq" id="WP_074854590.1">
    <property type="nucleotide sequence ID" value="NZ_FOIS01000001.1"/>
</dbReference>
<accession>A0A1I0LXI6</accession>
<dbReference type="InterPro" id="IPR014757">
    <property type="entry name" value="Tscrpt_reg_IclR_C"/>
</dbReference>
<evidence type="ECO:0000259" key="4">
    <source>
        <dbReference type="PROSITE" id="PS51077"/>
    </source>
</evidence>
<dbReference type="Pfam" id="PF01614">
    <property type="entry name" value="IclR_C"/>
    <property type="match status" value="1"/>
</dbReference>
<dbReference type="Gene3D" id="3.30.450.40">
    <property type="match status" value="1"/>
</dbReference>
<sequence>MQDGTKRQVKTAVRVFDIVDKVQERDGARLVDIADALDVSKSTAHQYLSTLVDLGYLKKVEQEYTLGHKFLNHGIHARKQYEITEVCRPTLENLVEETQEMAWVTVEEQGKAVYLDKVKGKRAVQTLAQVGTSAHLHYLASGRAMLASMSDEDVREIIDRHGLPARTEESITDTDALFDELEEIHDRGYAINDGDATPGVRAVGASVTVNGDIYGAIAVTGPAHRLDEQTLEEEIAKPVLSATNEIELKLGYQIE</sequence>
<dbReference type="PROSITE" id="PS51077">
    <property type="entry name" value="HTH_ICLR"/>
    <property type="match status" value="1"/>
</dbReference>
<feature type="domain" description="HTH iclR-type" evidence="4">
    <location>
        <begin position="9"/>
        <end position="68"/>
    </location>
</feature>
<dbReference type="SUPFAM" id="SSF46785">
    <property type="entry name" value="Winged helix' DNA-binding domain"/>
    <property type="match status" value="1"/>
</dbReference>
<keyword evidence="2" id="KW-0238">DNA-binding</keyword>
<dbReference type="InterPro" id="IPR050707">
    <property type="entry name" value="HTH_MetabolicPath_Reg"/>
</dbReference>
<dbReference type="InterPro" id="IPR005471">
    <property type="entry name" value="Tscrpt_reg_IclR_N"/>
</dbReference>
<dbReference type="Proteomes" id="UP000183275">
    <property type="component" value="Unassembled WGS sequence"/>
</dbReference>
<dbReference type="Gene3D" id="1.10.10.10">
    <property type="entry name" value="Winged helix-like DNA-binding domain superfamily/Winged helix DNA-binding domain"/>
    <property type="match status" value="1"/>
</dbReference>
<keyword evidence="3" id="KW-0804">Transcription</keyword>
<dbReference type="AlphaFoldDB" id="A0A1I0LXI6"/>
<dbReference type="GO" id="GO:0003700">
    <property type="term" value="F:DNA-binding transcription factor activity"/>
    <property type="evidence" value="ECO:0007669"/>
    <property type="project" value="TreeGrafter"/>
</dbReference>
<dbReference type="SMART" id="SM00346">
    <property type="entry name" value="HTH_ICLR"/>
    <property type="match status" value="1"/>
</dbReference>
<dbReference type="GO" id="GO:0003677">
    <property type="term" value="F:DNA binding"/>
    <property type="evidence" value="ECO:0007669"/>
    <property type="project" value="UniProtKB-KW"/>
</dbReference>
<name>A0A1I0LXI6_9EURY</name>
<dbReference type="EMBL" id="FOIS01000001">
    <property type="protein sequence ID" value="SEV80175.1"/>
    <property type="molecule type" value="Genomic_DNA"/>
</dbReference>
<dbReference type="PANTHER" id="PTHR30136:SF35">
    <property type="entry name" value="HTH-TYPE TRANSCRIPTIONAL REGULATOR RV1719"/>
    <property type="match status" value="1"/>
</dbReference>
<dbReference type="InterPro" id="IPR029016">
    <property type="entry name" value="GAF-like_dom_sf"/>
</dbReference>
<evidence type="ECO:0000256" key="2">
    <source>
        <dbReference type="ARBA" id="ARBA00023125"/>
    </source>
</evidence>
<gene>
    <name evidence="6" type="ORF">SAMN05216285_0078</name>
</gene>
<dbReference type="eggNOG" id="arCOG02798">
    <property type="taxonomic scope" value="Archaea"/>
</dbReference>
<protein>
    <submittedName>
        <fullName evidence="6">Transcriptional regulator, IclR family</fullName>
    </submittedName>
</protein>
<dbReference type="GO" id="GO:0045892">
    <property type="term" value="P:negative regulation of DNA-templated transcription"/>
    <property type="evidence" value="ECO:0007669"/>
    <property type="project" value="TreeGrafter"/>
</dbReference>
<dbReference type="InterPro" id="IPR036390">
    <property type="entry name" value="WH_DNA-bd_sf"/>
</dbReference>
<dbReference type="SUPFAM" id="SSF55781">
    <property type="entry name" value="GAF domain-like"/>
    <property type="match status" value="1"/>
</dbReference>
<reference evidence="7" key="1">
    <citation type="submission" date="2016-10" db="EMBL/GenBank/DDBJ databases">
        <authorList>
            <person name="Varghese N."/>
        </authorList>
    </citation>
    <scope>NUCLEOTIDE SEQUENCE [LARGE SCALE GENOMIC DNA]</scope>
    <source>
        <strain evidence="7">CGMCC 1.12284</strain>
    </source>
</reference>
<evidence type="ECO:0000313" key="7">
    <source>
        <dbReference type="Proteomes" id="UP000183275"/>
    </source>
</evidence>
<feature type="domain" description="IclR-ED" evidence="5">
    <location>
        <begin position="69"/>
        <end position="252"/>
    </location>
</feature>